<reference evidence="2 3" key="1">
    <citation type="submission" date="2024-06" db="EMBL/GenBank/DDBJ databases">
        <title>Burkholderia sola in Mexico.</title>
        <authorList>
            <person name="Estrada P."/>
        </authorList>
    </citation>
    <scope>NUCLEOTIDE SEQUENCE [LARGE SCALE GENOMIC DNA]</scope>
    <source>
        <strain evidence="2 3">CpTa8-5</strain>
    </source>
</reference>
<dbReference type="InterPro" id="IPR041685">
    <property type="entry name" value="AAA_GajA/Old/RecF-like"/>
</dbReference>
<gene>
    <name evidence="2" type="ORF">ABXL37_18140</name>
</gene>
<dbReference type="SUPFAM" id="SSF52540">
    <property type="entry name" value="P-loop containing nucleoside triphosphate hydrolases"/>
    <property type="match status" value="1"/>
</dbReference>
<evidence type="ECO:0000259" key="1">
    <source>
        <dbReference type="Pfam" id="PF13175"/>
    </source>
</evidence>
<dbReference type="PANTHER" id="PTHR43581:SF4">
    <property type="entry name" value="ATP_GTP PHOSPHATASE"/>
    <property type="match status" value="1"/>
</dbReference>
<dbReference type="InterPro" id="IPR027417">
    <property type="entry name" value="P-loop_NTPase"/>
</dbReference>
<name>A0ABV2CAN7_9BURK</name>
<evidence type="ECO:0000313" key="3">
    <source>
        <dbReference type="Proteomes" id="UP001548587"/>
    </source>
</evidence>
<comment type="caution">
    <text evidence="2">The sequence shown here is derived from an EMBL/GenBank/DDBJ whole genome shotgun (WGS) entry which is preliminary data.</text>
</comment>
<accession>A0ABV2CAN7</accession>
<dbReference type="InterPro" id="IPR051396">
    <property type="entry name" value="Bact_Antivir_Def_Nuclease"/>
</dbReference>
<dbReference type="Proteomes" id="UP001548587">
    <property type="component" value="Unassembled WGS sequence"/>
</dbReference>
<organism evidence="2 3">
    <name type="scientific">Burkholderia sola</name>
    <dbReference type="NCBI Taxonomy" id="2843302"/>
    <lineage>
        <taxon>Bacteria</taxon>
        <taxon>Pseudomonadati</taxon>
        <taxon>Pseudomonadota</taxon>
        <taxon>Betaproteobacteria</taxon>
        <taxon>Burkholderiales</taxon>
        <taxon>Burkholderiaceae</taxon>
        <taxon>Burkholderia</taxon>
        <taxon>Burkholderia cepacia complex</taxon>
    </lineage>
</organism>
<dbReference type="Gene3D" id="3.40.50.300">
    <property type="entry name" value="P-loop containing nucleotide triphosphate hydrolases"/>
    <property type="match status" value="1"/>
</dbReference>
<dbReference type="EMBL" id="JBEWCH010000010">
    <property type="protein sequence ID" value="MET1476181.1"/>
    <property type="molecule type" value="Genomic_DNA"/>
</dbReference>
<keyword evidence="3" id="KW-1185">Reference proteome</keyword>
<dbReference type="PANTHER" id="PTHR43581">
    <property type="entry name" value="ATP/GTP PHOSPHATASE"/>
    <property type="match status" value="1"/>
</dbReference>
<protein>
    <submittedName>
        <fullName evidence="2">AAA family ATPase</fullName>
    </submittedName>
</protein>
<evidence type="ECO:0000313" key="2">
    <source>
        <dbReference type="EMBL" id="MET1476181.1"/>
    </source>
</evidence>
<dbReference type="RefSeq" id="WP_209926424.1">
    <property type="nucleotide sequence ID" value="NZ_JBEWCH010000010.1"/>
</dbReference>
<dbReference type="Pfam" id="PF13175">
    <property type="entry name" value="AAA_15"/>
    <property type="match status" value="1"/>
</dbReference>
<sequence>MNQKEIKNMPHVYLQGLKLTNYRGIGPQEQTMAPFKTFNFFIGANNAGKSAVLSFISRHIPPKLTTPGLSAISTIEPLETHGGSTGAPIHMALGIETDTFVSSIMERIPHPQHKGQALPFINRIAEVLSNCGHVWFKSPVPYGQRLELIYDLRAITPLIGHDEWRFIWNILTGQQGGGLQTWVQGAMQVLSDATQFNLPPSYLIPAIREVGPTGAKLADYSGKGLIDRLAEIQSPDHDKRSDRDLFDKINHFLATVTGVESAQIEIPHNRQHILVHMDGKILPLSSLGTGIHEVIMLASFCTLIRGGIVCVEEPEIHLHPILQRKLIGYLQKNTENQYFIATHSASFIDTQGAAIFHVTNDGVQTIIHESVLNAERFSICVDLGYKASDLVQANAVVWVEGPSDRIYIRRWLQEAAPEFVEGIHYSIMFYGGRLLSHLSAGDDEIDDFISLRSLNRHAALVMDSDRAEIGGEVNSTKQRLIQEFSKHGGVAWLTAGREIENYVPHSELQAAVADIYKASYVRPSKGGQFDHALYFRRRKGRDSGASGEVGEFIEKSVDKVKVAHAVCSSRISLDILDLRERVGELVAMIRAAN</sequence>
<proteinExistence type="predicted"/>
<feature type="domain" description="Endonuclease GajA/Old nuclease/RecF-like AAA" evidence="1">
    <location>
        <begin position="245"/>
        <end position="348"/>
    </location>
</feature>